<reference evidence="4 5" key="1">
    <citation type="submission" date="2017-03" db="EMBL/GenBank/DDBJ databases">
        <title>Isolation of Levoglucosan Utilizing Bacteria.</title>
        <authorList>
            <person name="Arya A.S."/>
        </authorList>
    </citation>
    <scope>NUCLEOTIDE SEQUENCE [LARGE SCALE GENOMIC DNA]</scope>
    <source>
        <strain evidence="4 5">MEC069</strain>
    </source>
</reference>
<dbReference type="Pfam" id="PF08666">
    <property type="entry name" value="SAF"/>
    <property type="match status" value="1"/>
</dbReference>
<feature type="compositionally biased region" description="Pro residues" evidence="1">
    <location>
        <begin position="315"/>
        <end position="329"/>
    </location>
</feature>
<feature type="region of interest" description="Disordered" evidence="1">
    <location>
        <begin position="292"/>
        <end position="357"/>
    </location>
</feature>
<keyword evidence="2" id="KW-1133">Transmembrane helix</keyword>
<dbReference type="Gene3D" id="3.90.1210.10">
    <property type="entry name" value="Antifreeze-like/N-acetylneuraminic acid synthase C-terminal domain"/>
    <property type="match status" value="1"/>
</dbReference>
<evidence type="ECO:0000313" key="4">
    <source>
        <dbReference type="EMBL" id="TFE86410.1"/>
    </source>
</evidence>
<feature type="domain" description="SAF" evidence="3">
    <location>
        <begin position="61"/>
        <end position="123"/>
    </location>
</feature>
<evidence type="ECO:0000256" key="1">
    <source>
        <dbReference type="SAM" id="MobiDB-lite"/>
    </source>
</evidence>
<accession>A0A4Y8PYR7</accession>
<sequence>MYRYQKQKVVRSVAVVFILLLSLSGLAVYHFMEQAKLKKQFQNEYDAKVKELEAQQQVRKARAVVASHDIPAGATLQSEDLQVIDIPAGSSSSAAITEPSKAIGKIAKIDLGKHTPLIASMLFEEAALPKDLRSKEFNIIQLPTNLQKGQFVDVRINFPTGQDYIVLAKKKVQELSGGIVWYEMDEQEILMMSSAIIDAYLQGARLYALTYVDPGMQEKAIANYPANTKVLDLLESDPNLLEKAKTELTRRLRTILDNDLKEMDDIQKMKVTNGSVTVQQQIQNSQIVAEQNNAMRQSVQQQGQQSGQADKAVPSPEPMASPSPTPFPTQAPSADTDIAVTDKQKQVFEQSNNEVSP</sequence>
<gene>
    <name evidence="4" type="ORF">B5M42_15095</name>
</gene>
<evidence type="ECO:0000256" key="2">
    <source>
        <dbReference type="SAM" id="Phobius"/>
    </source>
</evidence>
<dbReference type="SMART" id="SM00858">
    <property type="entry name" value="SAF"/>
    <property type="match status" value="1"/>
</dbReference>
<evidence type="ECO:0000313" key="5">
    <source>
        <dbReference type="Proteomes" id="UP000298246"/>
    </source>
</evidence>
<comment type="caution">
    <text evidence="4">The sequence shown here is derived from an EMBL/GenBank/DDBJ whole genome shotgun (WGS) entry which is preliminary data.</text>
</comment>
<feature type="transmembrane region" description="Helical" evidence="2">
    <location>
        <begin position="12"/>
        <end position="32"/>
    </location>
</feature>
<feature type="compositionally biased region" description="Polar residues" evidence="1">
    <location>
        <begin position="347"/>
        <end position="357"/>
    </location>
</feature>
<dbReference type="RefSeq" id="WP_230633093.1">
    <property type="nucleotide sequence ID" value="NZ_MYFO02000014.1"/>
</dbReference>
<feature type="compositionally biased region" description="Low complexity" evidence="1">
    <location>
        <begin position="297"/>
        <end position="308"/>
    </location>
</feature>
<dbReference type="EMBL" id="MYFO01000019">
    <property type="protein sequence ID" value="TFE86410.1"/>
    <property type="molecule type" value="Genomic_DNA"/>
</dbReference>
<organism evidence="4 5">
    <name type="scientific">Paenibacillus athensensis</name>
    <dbReference type="NCBI Taxonomy" id="1967502"/>
    <lineage>
        <taxon>Bacteria</taxon>
        <taxon>Bacillati</taxon>
        <taxon>Bacillota</taxon>
        <taxon>Bacilli</taxon>
        <taxon>Bacillales</taxon>
        <taxon>Paenibacillaceae</taxon>
        <taxon>Paenibacillus</taxon>
    </lineage>
</organism>
<protein>
    <recommendedName>
        <fullName evidence="3">SAF domain-containing protein</fullName>
    </recommendedName>
</protein>
<dbReference type="AlphaFoldDB" id="A0A4Y8PYR7"/>
<dbReference type="Proteomes" id="UP000298246">
    <property type="component" value="Unassembled WGS sequence"/>
</dbReference>
<dbReference type="CDD" id="cd11614">
    <property type="entry name" value="SAF_CpaB_FlgA_like"/>
    <property type="match status" value="1"/>
</dbReference>
<keyword evidence="2" id="KW-0472">Membrane</keyword>
<name>A0A4Y8PYR7_9BACL</name>
<keyword evidence="2" id="KW-0812">Transmembrane</keyword>
<evidence type="ECO:0000259" key="3">
    <source>
        <dbReference type="SMART" id="SM00858"/>
    </source>
</evidence>
<dbReference type="InterPro" id="IPR013974">
    <property type="entry name" value="SAF"/>
</dbReference>
<keyword evidence="5" id="KW-1185">Reference proteome</keyword>
<proteinExistence type="predicted"/>